<protein>
    <recommendedName>
        <fullName evidence="5">CMP/dCMP-type deaminase domain-containing protein</fullName>
    </recommendedName>
</protein>
<dbReference type="InterPro" id="IPR002125">
    <property type="entry name" value="CMP_dCMP_dom"/>
</dbReference>
<dbReference type="Gene3D" id="3.40.140.10">
    <property type="entry name" value="Cytidine Deaminase, domain 2"/>
    <property type="match status" value="1"/>
</dbReference>
<dbReference type="GO" id="GO:0008270">
    <property type="term" value="F:zinc ion binding"/>
    <property type="evidence" value="ECO:0007669"/>
    <property type="project" value="InterPro"/>
</dbReference>
<dbReference type="InterPro" id="IPR027417">
    <property type="entry name" value="P-loop_NTPase"/>
</dbReference>
<feature type="domain" description="CMP/dCMP-type deaminase" evidence="5">
    <location>
        <begin position="248"/>
        <end position="436"/>
    </location>
</feature>
<dbReference type="InterPro" id="IPR016192">
    <property type="entry name" value="APOBEC/CMP_deaminase_Zn-bd"/>
</dbReference>
<dbReference type="OrthoDB" id="9788517at2"/>
<keyword evidence="4" id="KW-0862">Zinc</keyword>
<accession>A0A1Q6A5I6</accession>
<evidence type="ECO:0000259" key="5">
    <source>
        <dbReference type="PROSITE" id="PS51747"/>
    </source>
</evidence>
<dbReference type="Gene3D" id="3.40.50.300">
    <property type="entry name" value="P-loop containing nucleotide triphosphate hydrolases"/>
    <property type="match status" value="1"/>
</dbReference>
<sequence length="511" mass="57603">MGEPASNLELVINTDTEYFKDIKESIFNTHTDELIIGLCGPIGTDIHFVADSIEKTLIDKYNYRCVKIRLSVLIRQYASNEIQLDENSDSKFDVYQKLINGGNILREKHTNSILAELAINEIAYNREISKKDDYGSERVCYIIDSIKNKEELEIFRLIYGDIFYFIGVFSSVESRVQNLVNKGIKTHEVHRLIDRDSGEEMNFGQDVTNTFTESDFFLRVDFNSKSAIEPKINRFLNLIFSTEVITPSSDETAMYLAAAAAGNSACLSRQVGAAITDSNGELISVGWNDVPKVGGSVYKYNPSDLSSDKRCYNYGDGLCFNDSEKGVITDALVNELILSGVIDNSQRQNASKVIKKSRIKELIEFSRAVHAEMLAIITGSQKAGDRVINGKLYCTTYPCHNCARHIVAAGIKEIYYIEPYRKSLAIKLHNDSITEDESNDKLVRILMFDGISPRRYLQFFKMIPNSRKRDGKKINNLSKHVSPKNTLSLQAIPILEGKVTQDLKNKKLIDA</sequence>
<dbReference type="AlphaFoldDB" id="A0A1Q6A5I6"/>
<keyword evidence="2" id="KW-0479">Metal-binding</keyword>
<dbReference type="GO" id="GO:0005737">
    <property type="term" value="C:cytoplasm"/>
    <property type="evidence" value="ECO:0007669"/>
    <property type="project" value="TreeGrafter"/>
</dbReference>
<evidence type="ECO:0000313" key="6">
    <source>
        <dbReference type="EMBL" id="OKS89275.1"/>
    </source>
</evidence>
<dbReference type="PROSITE" id="PS00903">
    <property type="entry name" value="CYT_DCMP_DEAMINASES_1"/>
    <property type="match status" value="1"/>
</dbReference>
<dbReference type="GO" id="GO:0004132">
    <property type="term" value="F:dCMP deaminase activity"/>
    <property type="evidence" value="ECO:0007669"/>
    <property type="project" value="TreeGrafter"/>
</dbReference>
<gene>
    <name evidence="6" type="ORF">RG47T_4759</name>
</gene>
<reference evidence="6 7" key="1">
    <citation type="submission" date="2016-11" db="EMBL/GenBank/DDBJ databases">
        <title>Whole Genome Sequencing of Mucilaginibacter polytrichastri RG4-7(T) isolated from the moss sample.</title>
        <authorList>
            <person name="Li Y."/>
        </authorList>
    </citation>
    <scope>NUCLEOTIDE SEQUENCE [LARGE SCALE GENOMIC DNA]</scope>
    <source>
        <strain evidence="6 7">RG4-7</strain>
    </source>
</reference>
<dbReference type="STRING" id="1302689.RG47T_4759"/>
<keyword evidence="3" id="KW-0378">Hydrolase</keyword>
<dbReference type="Pfam" id="PF00383">
    <property type="entry name" value="dCMP_cyt_deam_1"/>
    <property type="match status" value="1"/>
</dbReference>
<organism evidence="6 7">
    <name type="scientific">Mucilaginibacter polytrichastri</name>
    <dbReference type="NCBI Taxonomy" id="1302689"/>
    <lineage>
        <taxon>Bacteria</taxon>
        <taxon>Pseudomonadati</taxon>
        <taxon>Bacteroidota</taxon>
        <taxon>Sphingobacteriia</taxon>
        <taxon>Sphingobacteriales</taxon>
        <taxon>Sphingobacteriaceae</taxon>
        <taxon>Mucilaginibacter</taxon>
    </lineage>
</organism>
<dbReference type="Proteomes" id="UP000186720">
    <property type="component" value="Unassembled WGS sequence"/>
</dbReference>
<evidence type="ECO:0000256" key="2">
    <source>
        <dbReference type="ARBA" id="ARBA00022723"/>
    </source>
</evidence>
<dbReference type="PANTHER" id="PTHR11086:SF18">
    <property type="entry name" value="DEOXYCYTIDYLATE DEAMINASE"/>
    <property type="match status" value="1"/>
</dbReference>
<dbReference type="EMBL" id="MPPL01000001">
    <property type="protein sequence ID" value="OKS89275.1"/>
    <property type="molecule type" value="Genomic_DNA"/>
</dbReference>
<evidence type="ECO:0000313" key="7">
    <source>
        <dbReference type="Proteomes" id="UP000186720"/>
    </source>
</evidence>
<name>A0A1Q6A5I6_9SPHI</name>
<evidence type="ECO:0000256" key="1">
    <source>
        <dbReference type="ARBA" id="ARBA00006576"/>
    </source>
</evidence>
<dbReference type="InterPro" id="IPR016193">
    <property type="entry name" value="Cytidine_deaminase-like"/>
</dbReference>
<dbReference type="PROSITE" id="PS51747">
    <property type="entry name" value="CYT_DCMP_DEAMINASES_2"/>
    <property type="match status" value="1"/>
</dbReference>
<dbReference type="SUPFAM" id="SSF53927">
    <property type="entry name" value="Cytidine deaminase-like"/>
    <property type="match status" value="1"/>
</dbReference>
<evidence type="ECO:0000256" key="3">
    <source>
        <dbReference type="ARBA" id="ARBA00022801"/>
    </source>
</evidence>
<dbReference type="InterPro" id="IPR015517">
    <property type="entry name" value="dCMP_deaminase-rel"/>
</dbReference>
<dbReference type="NCBIfam" id="NF041025">
    <property type="entry name" value="antiphage_deaminase"/>
    <property type="match status" value="1"/>
</dbReference>
<comment type="similarity">
    <text evidence="1">Belongs to the cytidine and deoxycytidylate deaminase family.</text>
</comment>
<proteinExistence type="inferred from homology"/>
<dbReference type="RefSeq" id="WP_074492178.1">
    <property type="nucleotide sequence ID" value="NZ_FPAM01000003.1"/>
</dbReference>
<comment type="caution">
    <text evidence="6">The sequence shown here is derived from an EMBL/GenBank/DDBJ whole genome shotgun (WGS) entry which is preliminary data.</text>
</comment>
<keyword evidence="7" id="KW-1185">Reference proteome</keyword>
<evidence type="ECO:0000256" key="4">
    <source>
        <dbReference type="ARBA" id="ARBA00022833"/>
    </source>
</evidence>
<dbReference type="PANTHER" id="PTHR11086">
    <property type="entry name" value="DEOXYCYTIDYLATE DEAMINASE-RELATED"/>
    <property type="match status" value="1"/>
</dbReference>